<evidence type="ECO:0000313" key="2">
    <source>
        <dbReference type="EMBL" id="GAB1253075.1"/>
    </source>
</evidence>
<comment type="caution">
    <text evidence="1">The sequence shown here is derived from an EMBL/GenBank/DDBJ whole genome shotgun (WGS) entry which is preliminary data.</text>
</comment>
<dbReference type="EMBL" id="BAAFSG010000001">
    <property type="protein sequence ID" value="GAB1253021.1"/>
    <property type="molecule type" value="Genomic_DNA"/>
</dbReference>
<reference evidence="1 3" key="1">
    <citation type="journal article" date="2025" name="Int. J. Syst. Evol. Microbiol.">
        <title>Desulfovibrio falkowii sp. nov., Porphyromonas miyakawae sp. nov., Mediterraneibacter flintii sp. nov. and Owariibacterium komagatae gen. nov., sp. nov., isolated from human faeces.</title>
        <authorList>
            <person name="Hamaguchi T."/>
            <person name="Ohara M."/>
            <person name="Hisatomi A."/>
            <person name="Sekiguchi K."/>
            <person name="Takeda J.I."/>
            <person name="Ueyama J."/>
            <person name="Ito M."/>
            <person name="Nishiwaki H."/>
            <person name="Ogi T."/>
            <person name="Hirayama M."/>
            <person name="Ohkuma M."/>
            <person name="Sakamoto M."/>
            <person name="Ohno K."/>
        </authorList>
    </citation>
    <scope>NUCLEOTIDE SEQUENCE [LARGE SCALE GENOMIC DNA]</scope>
    <source>
        <strain evidence="1 3">13CB8C</strain>
    </source>
</reference>
<organism evidence="1 3">
    <name type="scientific">Desulfovibrio falkowii</name>
    <dbReference type="NCBI Taxonomy" id="3136602"/>
    <lineage>
        <taxon>Bacteria</taxon>
        <taxon>Pseudomonadati</taxon>
        <taxon>Thermodesulfobacteriota</taxon>
        <taxon>Desulfovibrionia</taxon>
        <taxon>Desulfovibrionales</taxon>
        <taxon>Desulfovibrionaceae</taxon>
        <taxon>Desulfovibrio</taxon>
    </lineage>
</organism>
<name>A0ABQ0E5M6_9BACT</name>
<sequence length="67" mass="7121">MTTEELMATANVISQQASGNPGIGIPVDPEVADYMGAFTEDAIVLVDMMDDIELSINAEGEVIYEGK</sequence>
<keyword evidence="3" id="KW-1185">Reference proteome</keyword>
<proteinExistence type="predicted"/>
<dbReference type="EMBL" id="BAAFSG010000001">
    <property type="protein sequence ID" value="GAB1253075.1"/>
    <property type="molecule type" value="Genomic_DNA"/>
</dbReference>
<evidence type="ECO:0000313" key="1">
    <source>
        <dbReference type="EMBL" id="GAB1253021.1"/>
    </source>
</evidence>
<dbReference type="RefSeq" id="WP_407844097.1">
    <property type="nucleotide sequence ID" value="NZ_BAAFSG010000001.1"/>
</dbReference>
<accession>A0ABQ0E5M6</accession>
<gene>
    <name evidence="1" type="ORF">Defa_05080</name>
    <name evidence="2" type="ORF">Defa_05620</name>
</gene>
<protein>
    <submittedName>
        <fullName evidence="1">Uncharacterized protein</fullName>
    </submittedName>
</protein>
<dbReference type="Proteomes" id="UP001628192">
    <property type="component" value="Unassembled WGS sequence"/>
</dbReference>
<evidence type="ECO:0000313" key="3">
    <source>
        <dbReference type="Proteomes" id="UP001628192"/>
    </source>
</evidence>